<dbReference type="GO" id="GO:0071949">
    <property type="term" value="F:FAD binding"/>
    <property type="evidence" value="ECO:0007669"/>
    <property type="project" value="InterPro"/>
</dbReference>
<dbReference type="SUPFAM" id="SSF51905">
    <property type="entry name" value="FAD/NAD(P)-binding domain"/>
    <property type="match status" value="1"/>
</dbReference>
<dbReference type="PANTHER" id="PTHR13789">
    <property type="entry name" value="MONOOXYGENASE"/>
    <property type="match status" value="1"/>
</dbReference>
<dbReference type="OrthoDB" id="16820at2759"/>
<name>A0A5M9K5I2_MONFR</name>
<proteinExistence type="inferred from homology"/>
<evidence type="ECO:0000313" key="8">
    <source>
        <dbReference type="Proteomes" id="UP000322873"/>
    </source>
</evidence>
<evidence type="ECO:0000259" key="6">
    <source>
        <dbReference type="Pfam" id="PF01494"/>
    </source>
</evidence>
<keyword evidence="5" id="KW-0503">Monooxygenase</keyword>
<dbReference type="InterPro" id="IPR036188">
    <property type="entry name" value="FAD/NAD-bd_sf"/>
</dbReference>
<dbReference type="PANTHER" id="PTHR13789:SF238">
    <property type="entry name" value="PUTATIVE (AFU_ORTHOLOGUE AFUA_2G01680)-RELATED"/>
    <property type="match status" value="1"/>
</dbReference>
<keyword evidence="4" id="KW-0560">Oxidoreductase</keyword>
<dbReference type="InterPro" id="IPR002938">
    <property type="entry name" value="FAD-bd"/>
</dbReference>
<feature type="domain" description="FAD-binding" evidence="6">
    <location>
        <begin position="17"/>
        <end position="364"/>
    </location>
</feature>
<keyword evidence="8" id="KW-1185">Reference proteome</keyword>
<reference evidence="7 8" key="1">
    <citation type="submission" date="2019-06" db="EMBL/GenBank/DDBJ databases">
        <title>Genome Sequence of the Brown Rot Fungal Pathogen Monilinia fructicola.</title>
        <authorList>
            <person name="De Miccolis Angelini R.M."/>
            <person name="Landi L."/>
            <person name="Abate D."/>
            <person name="Pollastro S."/>
            <person name="Romanazzi G."/>
            <person name="Faretra F."/>
        </authorList>
    </citation>
    <scope>NUCLEOTIDE SEQUENCE [LARGE SCALE GENOMIC DNA]</scope>
    <source>
        <strain evidence="7 8">Mfrc123</strain>
    </source>
</reference>
<organism evidence="7 8">
    <name type="scientific">Monilinia fructicola</name>
    <name type="common">Brown rot fungus</name>
    <name type="synonym">Ciboria fructicola</name>
    <dbReference type="NCBI Taxonomy" id="38448"/>
    <lineage>
        <taxon>Eukaryota</taxon>
        <taxon>Fungi</taxon>
        <taxon>Dikarya</taxon>
        <taxon>Ascomycota</taxon>
        <taxon>Pezizomycotina</taxon>
        <taxon>Leotiomycetes</taxon>
        <taxon>Helotiales</taxon>
        <taxon>Sclerotiniaceae</taxon>
        <taxon>Monilinia</taxon>
    </lineage>
</organism>
<keyword evidence="2" id="KW-0285">Flavoprotein</keyword>
<dbReference type="AlphaFoldDB" id="A0A5M9K5I2"/>
<evidence type="ECO:0000256" key="2">
    <source>
        <dbReference type="ARBA" id="ARBA00022630"/>
    </source>
</evidence>
<gene>
    <name evidence="7" type="ORF">EYC84_004464</name>
</gene>
<sequence>MGYTSLIDTQNTIRPSCKVAIIGAGLAGLATAISLQRAGHEVTVFELSPELKEIGAGINVATNATVLFREWGILSELEEVSIEPKVARMFSYKSDILSSTTLSPDFRDIYKTPYLITHRAELQNLLFREATKLGAVVKFSATIQRINFDISALDFADGTTHIFDVILGADGEKSFCRESLLGRDDPLDDSGFDIYRATVKIEDVAKHPDLAELVKVHSINMWIGPGGHTVTYPIKKGNLLNIVLTHQHEPDSLLSIGPVPVGSEIVHEAFRDWSPQFHQLLSVPTAWMKRTMMYSRECNSWVHPSGHFALLGDSAHGSPPYLAQGAAMAFEDAAALGVLFSKIKSKTQIPELLRIYETLRRPRALLCRNRSRDLRNIYAIKDGPEQEERDRLLLHEPSFDGSPNFLEDPFLRSWLYNHNAVEAAEEVWHDYIKQTRYRKSG</sequence>
<evidence type="ECO:0000256" key="1">
    <source>
        <dbReference type="ARBA" id="ARBA00007992"/>
    </source>
</evidence>
<comment type="similarity">
    <text evidence="1">Belongs to the paxM FAD-dependent monooxygenase family.</text>
</comment>
<dbReference type="Pfam" id="PF01494">
    <property type="entry name" value="FAD_binding_3"/>
    <property type="match status" value="1"/>
</dbReference>
<comment type="caution">
    <text evidence="7">The sequence shown here is derived from an EMBL/GenBank/DDBJ whole genome shotgun (WGS) entry which is preliminary data.</text>
</comment>
<dbReference type="GO" id="GO:0004497">
    <property type="term" value="F:monooxygenase activity"/>
    <property type="evidence" value="ECO:0007669"/>
    <property type="project" value="UniProtKB-KW"/>
</dbReference>
<dbReference type="SUPFAM" id="SSF54373">
    <property type="entry name" value="FAD-linked reductases, C-terminal domain"/>
    <property type="match status" value="1"/>
</dbReference>
<dbReference type="InterPro" id="IPR050493">
    <property type="entry name" value="FAD-dep_Monooxygenase_BioMet"/>
</dbReference>
<keyword evidence="3" id="KW-0274">FAD</keyword>
<dbReference type="PRINTS" id="PR00420">
    <property type="entry name" value="RNGMNOXGNASE"/>
</dbReference>
<evidence type="ECO:0000313" key="7">
    <source>
        <dbReference type="EMBL" id="KAA8575282.1"/>
    </source>
</evidence>
<dbReference type="Proteomes" id="UP000322873">
    <property type="component" value="Unassembled WGS sequence"/>
</dbReference>
<evidence type="ECO:0000256" key="5">
    <source>
        <dbReference type="ARBA" id="ARBA00023033"/>
    </source>
</evidence>
<dbReference type="Gene3D" id="3.50.50.60">
    <property type="entry name" value="FAD/NAD(P)-binding domain"/>
    <property type="match status" value="1"/>
</dbReference>
<dbReference type="VEuPathDB" id="FungiDB:MFRU_002g01840"/>
<evidence type="ECO:0000256" key="3">
    <source>
        <dbReference type="ARBA" id="ARBA00022827"/>
    </source>
</evidence>
<protein>
    <recommendedName>
        <fullName evidence="6">FAD-binding domain-containing protein</fullName>
    </recommendedName>
</protein>
<accession>A0A5M9K5I2</accession>
<evidence type="ECO:0000256" key="4">
    <source>
        <dbReference type="ARBA" id="ARBA00023002"/>
    </source>
</evidence>
<dbReference type="EMBL" id="VICG01000002">
    <property type="protein sequence ID" value="KAA8575282.1"/>
    <property type="molecule type" value="Genomic_DNA"/>
</dbReference>